<dbReference type="PANTHER" id="PTHR42880">
    <property type="entry name" value="HOMOCITRATE SYNTHASE"/>
    <property type="match status" value="1"/>
</dbReference>
<gene>
    <name evidence="5" type="ORF">BZG01_11940</name>
</gene>
<dbReference type="Pfam" id="PF00682">
    <property type="entry name" value="HMGL-like"/>
    <property type="match status" value="1"/>
</dbReference>
<name>A0A2N3I6X8_9BACT</name>
<evidence type="ECO:0000256" key="2">
    <source>
        <dbReference type="ARBA" id="ARBA00022679"/>
    </source>
</evidence>
<dbReference type="GO" id="GO:0019752">
    <property type="term" value="P:carboxylic acid metabolic process"/>
    <property type="evidence" value="ECO:0007669"/>
    <property type="project" value="InterPro"/>
</dbReference>
<dbReference type="PANTHER" id="PTHR42880:SF1">
    <property type="entry name" value="ISOPROPYLMALATE_HOMOCITRATE_CITRAMALATE SYNTHASE FAMILY PROTEIN"/>
    <property type="match status" value="1"/>
</dbReference>
<proteinExistence type="inferred from homology"/>
<evidence type="ECO:0000313" key="5">
    <source>
        <dbReference type="EMBL" id="PKQ66068.1"/>
    </source>
</evidence>
<comment type="caution">
    <text evidence="5">The sequence shown here is derived from an EMBL/GenBank/DDBJ whole genome shotgun (WGS) entry which is preliminary data.</text>
</comment>
<evidence type="ECO:0000259" key="4">
    <source>
        <dbReference type="PROSITE" id="PS50991"/>
    </source>
</evidence>
<dbReference type="RefSeq" id="WP_101310075.1">
    <property type="nucleotide sequence ID" value="NZ_MVDE01000017.1"/>
</dbReference>
<dbReference type="InterPro" id="IPR000891">
    <property type="entry name" value="PYR_CT"/>
</dbReference>
<evidence type="ECO:0000256" key="1">
    <source>
        <dbReference type="ARBA" id="ARBA00006154"/>
    </source>
</evidence>
<dbReference type="Proteomes" id="UP000233618">
    <property type="component" value="Unassembled WGS sequence"/>
</dbReference>
<accession>A0A2N3I6X8</accession>
<keyword evidence="2 3" id="KW-0808">Transferase</keyword>
<protein>
    <recommendedName>
        <fullName evidence="4">Pyruvate carboxyltransferase domain-containing protein</fullName>
    </recommendedName>
</protein>
<dbReference type="InterPro" id="IPR054691">
    <property type="entry name" value="LeuA/HCS_post-cat"/>
</dbReference>
<keyword evidence="6" id="KW-1185">Reference proteome</keyword>
<dbReference type="AlphaFoldDB" id="A0A2N3I6X8"/>
<dbReference type="InterPro" id="IPR013785">
    <property type="entry name" value="Aldolase_TIM"/>
</dbReference>
<dbReference type="Gene3D" id="3.20.20.70">
    <property type="entry name" value="Aldolase class I"/>
    <property type="match status" value="1"/>
</dbReference>
<comment type="similarity">
    <text evidence="1 3">Belongs to the alpha-IPM synthase/homocitrate synthase family.</text>
</comment>
<dbReference type="Pfam" id="PF22617">
    <property type="entry name" value="HCS_D2"/>
    <property type="match status" value="1"/>
</dbReference>
<dbReference type="PROSITE" id="PS00816">
    <property type="entry name" value="AIPM_HOMOCIT_SYNTH_2"/>
    <property type="match status" value="1"/>
</dbReference>
<evidence type="ECO:0000256" key="3">
    <source>
        <dbReference type="RuleBase" id="RU003523"/>
    </source>
</evidence>
<dbReference type="SUPFAM" id="SSF51569">
    <property type="entry name" value="Aldolase"/>
    <property type="match status" value="1"/>
</dbReference>
<dbReference type="GO" id="GO:0046912">
    <property type="term" value="F:acyltransferase activity, acyl groups converted into alkyl on transfer"/>
    <property type="evidence" value="ECO:0007669"/>
    <property type="project" value="InterPro"/>
</dbReference>
<reference evidence="5 6" key="1">
    <citation type="journal article" date="2017" name="Front. Microbiol.">
        <title>Labilibaculum manganireducens gen. nov., sp. nov. and Labilibaculum filiforme sp. nov., Novel Bacteroidetes Isolated from Subsurface Sediments of the Baltic Sea.</title>
        <authorList>
            <person name="Vandieken V."/>
            <person name="Marshall I.P."/>
            <person name="Niemann H."/>
            <person name="Engelen B."/>
            <person name="Cypionka H."/>
        </authorList>
    </citation>
    <scope>NUCLEOTIDE SEQUENCE [LARGE SCALE GENOMIC DNA]</scope>
    <source>
        <strain evidence="5 6">59.10-2M</strain>
    </source>
</reference>
<dbReference type="EMBL" id="MVDE01000017">
    <property type="protein sequence ID" value="PKQ66068.1"/>
    <property type="molecule type" value="Genomic_DNA"/>
</dbReference>
<organism evidence="5 6">
    <name type="scientific">Labilibaculum manganireducens</name>
    <dbReference type="NCBI Taxonomy" id="1940525"/>
    <lineage>
        <taxon>Bacteria</taxon>
        <taxon>Pseudomonadati</taxon>
        <taxon>Bacteroidota</taxon>
        <taxon>Bacteroidia</taxon>
        <taxon>Marinilabiliales</taxon>
        <taxon>Marinifilaceae</taxon>
        <taxon>Labilibaculum</taxon>
    </lineage>
</organism>
<dbReference type="InterPro" id="IPR002034">
    <property type="entry name" value="AIPM/Hcit_synth_CS"/>
</dbReference>
<feature type="domain" description="Pyruvate carboxyltransferase" evidence="4">
    <location>
        <begin position="1"/>
        <end position="252"/>
    </location>
</feature>
<dbReference type="Gene3D" id="1.10.238.260">
    <property type="match status" value="1"/>
</dbReference>
<dbReference type="PROSITE" id="PS50991">
    <property type="entry name" value="PYR_CT"/>
    <property type="match status" value="1"/>
</dbReference>
<evidence type="ECO:0000313" key="6">
    <source>
        <dbReference type="Proteomes" id="UP000233618"/>
    </source>
</evidence>
<dbReference type="PROSITE" id="PS00815">
    <property type="entry name" value="AIPM_HOMOCIT_SYNTH_1"/>
    <property type="match status" value="1"/>
</dbReference>
<sequence length="372" mass="40745">MHIIDTTLRDGEQAPGVVFSLEEKLKIAALLDETGVKELEIGTPAISLADEEDIRIINDQRFRFNATCWARACTNDLQASARTGVSRINISFPVSAIHLTSIGKDRNWMLGTLSTIVKQAQNMFAFVSVGAQDASRCQTDLLDDFVFAAEMLKVNRIRLADTVGIMNPMSVQKLFERYQHCLDGTELEFHAHNDLGMATANTIVALSAGANAVSVTVNGLGERAGNAALEEVVAAMAFSLSESSGINLKSCIQLCEFVEKASGRKNSESKPISGEKVYSHESGIHCNSLLRDPMSYHAFDPQLIGQKSQFIIGKHSGLAVLKDTLKEMGIYLNDKQSQVFIDAVKKLSAKKKSGLNCKELKQLYNNLFYCSN</sequence>